<feature type="domain" description="Nrap protein" evidence="6">
    <location>
        <begin position="141"/>
        <end position="289"/>
    </location>
</feature>
<dbReference type="GO" id="GO:0003723">
    <property type="term" value="F:RNA binding"/>
    <property type="evidence" value="ECO:0007669"/>
    <property type="project" value="UniProtKB-KW"/>
</dbReference>
<dbReference type="InterPro" id="IPR035367">
    <property type="entry name" value="Nrap_D2"/>
</dbReference>
<dbReference type="InterPro" id="IPR035369">
    <property type="entry name" value="Nrap_D4"/>
</dbReference>
<dbReference type="Pfam" id="PF17405">
    <property type="entry name" value="Nrap_D4"/>
    <property type="match status" value="1"/>
</dbReference>
<keyword evidence="5" id="KW-0687">Ribonucleoprotein</keyword>
<comment type="subcellular location">
    <subcellularLocation>
        <location evidence="1 5">Nucleus</location>
        <location evidence="1 5">Nucleolus</location>
    </subcellularLocation>
</comment>
<dbReference type="RefSeq" id="XP_051360492.1">
    <property type="nucleotide sequence ID" value="XM_051508348.1"/>
</dbReference>
<dbReference type="Pfam" id="PF17404">
    <property type="entry name" value="Nrap_D3"/>
    <property type="match status" value="1"/>
</dbReference>
<evidence type="ECO:0000259" key="10">
    <source>
        <dbReference type="Pfam" id="PF17406"/>
    </source>
</evidence>
<evidence type="ECO:0000259" key="9">
    <source>
        <dbReference type="Pfam" id="PF17405"/>
    </source>
</evidence>
<evidence type="ECO:0000256" key="1">
    <source>
        <dbReference type="ARBA" id="ARBA00004604"/>
    </source>
</evidence>
<evidence type="ECO:0000256" key="4">
    <source>
        <dbReference type="ARBA" id="ARBA00023242"/>
    </source>
</evidence>
<dbReference type="GO" id="GO:0006364">
    <property type="term" value="P:rRNA processing"/>
    <property type="evidence" value="ECO:0007669"/>
    <property type="project" value="UniProtKB-KW"/>
</dbReference>
<comment type="similarity">
    <text evidence="2 5">Belongs to the NRAP family.</text>
</comment>
<dbReference type="PANTHER" id="PTHR17972">
    <property type="entry name" value="NUCLEOLAR RNA-ASSOCIATED PROTEIN"/>
    <property type="match status" value="1"/>
</dbReference>
<dbReference type="GO" id="GO:0032040">
    <property type="term" value="C:small-subunit processome"/>
    <property type="evidence" value="ECO:0007669"/>
    <property type="project" value="TreeGrafter"/>
</dbReference>
<keyword evidence="13" id="KW-1185">Reference proteome</keyword>
<dbReference type="InterPro" id="IPR035082">
    <property type="entry name" value="Nrap_D1"/>
</dbReference>
<feature type="domain" description="Nrap protein" evidence="7">
    <location>
        <begin position="294"/>
        <end position="435"/>
    </location>
</feature>
<dbReference type="InterPro" id="IPR005554">
    <property type="entry name" value="NOL6/Upt22"/>
</dbReference>
<dbReference type="InterPro" id="IPR035370">
    <property type="entry name" value="Nrap_D5"/>
</dbReference>
<dbReference type="AlphaFoldDB" id="A0A9P9XXF8"/>
<keyword evidence="5" id="KW-0690">Ribosome biogenesis</keyword>
<dbReference type="GO" id="GO:0006409">
    <property type="term" value="P:tRNA export from nucleus"/>
    <property type="evidence" value="ECO:0007669"/>
    <property type="project" value="TreeGrafter"/>
</dbReference>
<protein>
    <recommendedName>
        <fullName evidence="5">U3 small nucleolar RNA-associated protein 22</fullName>
    </recommendedName>
</protein>
<dbReference type="InterPro" id="IPR035371">
    <property type="entry name" value="Nrap_D6"/>
</dbReference>
<keyword evidence="5" id="KW-0698">rRNA processing</keyword>
<organism evidence="12 13">
    <name type="scientific">Emericellopsis cladophorae</name>
    <dbReference type="NCBI Taxonomy" id="2686198"/>
    <lineage>
        <taxon>Eukaryota</taxon>
        <taxon>Fungi</taxon>
        <taxon>Dikarya</taxon>
        <taxon>Ascomycota</taxon>
        <taxon>Pezizomycotina</taxon>
        <taxon>Sordariomycetes</taxon>
        <taxon>Hypocreomycetidae</taxon>
        <taxon>Hypocreales</taxon>
        <taxon>Bionectriaceae</taxon>
        <taxon>Emericellopsis</taxon>
    </lineage>
</organism>
<feature type="domain" description="Nrap protein" evidence="9">
    <location>
        <begin position="610"/>
        <end position="796"/>
    </location>
</feature>
<dbReference type="Gene3D" id="1.10.1410.10">
    <property type="match status" value="1"/>
</dbReference>
<dbReference type="Gene3D" id="3.30.70.3030">
    <property type="match status" value="1"/>
</dbReference>
<evidence type="ECO:0000259" key="11">
    <source>
        <dbReference type="Pfam" id="PF17407"/>
    </source>
</evidence>
<evidence type="ECO:0000313" key="12">
    <source>
        <dbReference type="EMBL" id="KAI6779636.1"/>
    </source>
</evidence>
<gene>
    <name evidence="12" type="ORF">J7T54_007679</name>
</gene>
<comment type="caution">
    <text evidence="12">The sequence shown here is derived from an EMBL/GenBank/DDBJ whole genome shotgun (WGS) entry which is preliminary data.</text>
</comment>
<feature type="domain" description="Nrap protein" evidence="8">
    <location>
        <begin position="443"/>
        <end position="588"/>
    </location>
</feature>
<sequence>MESSSKRRKLNNAGSGLKHQNLIDFQSPDATRLSSSSIFTLQTDELLKNAKVDYDKALRGVDAQLHQLKTIIESAEPHEPIPITQATATFEKTHRITIPYPEPRPAKDAPYKLAFAKPAQCNVVGSYVFRTMTRHQARHCVDMVVQMPRSLFQDKDFQDMRYFYRRAYYIAVLAAQIREESGMSVEFEFLHDNRLLPVLLLHPMAEGQDQDGASATRKKAKAKAKDYAIRIVPCAPEDLFPASKLTPASACNRQADSDDAKSPTPFYNSTIKAESTYISYLRVLTRAKNECAGFVDACVLGRIWLQQRGFGSAIAQGGFGHFEWSLMVALLMQSGGRNGQGSLSTSLSAMELFKAAIQFLSDTDFNGAGPVVLGKAVGGGARDAGPAMLDPKTSLNILHKATPWSTALLRRYAKTTTELLADDAADKFAPIFIVKANVLAELYDAVFEINSADITKSASSDDGGGAVWANSHDIYKVLSKAYGPRAELVHIQQPAAKPWSLASKGSRPQPTLVVGVVFNGPQMAVQLEKGPPAEDARDAARFRQFWGDKAELRRFQDGSILECVDWSARHALGICEEMTRYVLARHVKLFEAEIAFYGDDFVGSIVDFAHTDKAAFDAVRRAFLAFESDVRNLDDLPLSIRQIAPVSPLARYTSITPPLIGAHTGRLAPVDVNLFFEHSTKWPENLVAIQEAKIEFLLDMDRRLTTAHDNMTTHLGRDNRDLGDENLAYLDVVYDSGAAFRVRIYCDLEGIILDQQVKSKHLDAYIRNAADDALARFRWQFHILPLHTTALATACTRLPALSPAVRLVKQWFARHKLASHFPDELIELLVLHVFLHAYPWATPSSGTTGFLRTLDFLARWDWRDEPLIIDTAGDMATDERVGIAKDLAVWRNRDPNMNHLTLFVATSSDHSGEAYTRAGPSRLIASRMTMLAKAASKLIKAEDYRVDPVDLFDTNLRDYDVLFHLSPKAIREVNQAAQRFSSSGATSSRFKNLDGATGQQPLPVRAAPVAVLMEELQRVYEGTLVFFHGATAAGAEDEDDTIIGAIWNPKLKRTKFRAGLPYNFHAVDDDEGEVEVNKQAVLCEIARIGGALFKKIEEVEEEEDEQD</sequence>
<dbReference type="GeneID" id="75834153"/>
<dbReference type="PANTHER" id="PTHR17972:SF0">
    <property type="entry name" value="NUCLEOLAR PROTEIN 6"/>
    <property type="match status" value="1"/>
</dbReference>
<dbReference type="GO" id="GO:0032545">
    <property type="term" value="C:CURI complex"/>
    <property type="evidence" value="ECO:0007669"/>
    <property type="project" value="TreeGrafter"/>
</dbReference>
<reference evidence="12" key="1">
    <citation type="journal article" date="2021" name="J Fungi (Basel)">
        <title>Genomic and Metabolomic Analyses of the Marine Fungus Emericellopsis cladophorae: Insights into Saltwater Adaptability Mechanisms and Its Biosynthetic Potential.</title>
        <authorList>
            <person name="Goncalves M.F.M."/>
            <person name="Hilario S."/>
            <person name="Van de Peer Y."/>
            <person name="Esteves A.C."/>
            <person name="Alves A."/>
        </authorList>
    </citation>
    <scope>NUCLEOTIDE SEQUENCE</scope>
    <source>
        <strain evidence="12">MUM 19.33</strain>
    </source>
</reference>
<dbReference type="OrthoDB" id="10251401at2759"/>
<dbReference type="Pfam" id="PF03813">
    <property type="entry name" value="Nrap"/>
    <property type="match status" value="1"/>
</dbReference>
<evidence type="ECO:0000259" key="8">
    <source>
        <dbReference type="Pfam" id="PF17404"/>
    </source>
</evidence>
<dbReference type="EMBL" id="JAGIXG020000043">
    <property type="protein sequence ID" value="KAI6779636.1"/>
    <property type="molecule type" value="Genomic_DNA"/>
</dbReference>
<evidence type="ECO:0000259" key="6">
    <source>
        <dbReference type="Pfam" id="PF03813"/>
    </source>
</evidence>
<feature type="domain" description="Nrap protein" evidence="10">
    <location>
        <begin position="799"/>
        <end position="952"/>
    </location>
</feature>
<dbReference type="Pfam" id="PF17406">
    <property type="entry name" value="Nrap_D5"/>
    <property type="match status" value="1"/>
</dbReference>
<reference evidence="12" key="2">
    <citation type="submission" date="2022-07" db="EMBL/GenBank/DDBJ databases">
        <authorList>
            <person name="Goncalves M.F.M."/>
            <person name="Hilario S."/>
            <person name="Van De Peer Y."/>
            <person name="Esteves A.C."/>
            <person name="Alves A."/>
        </authorList>
    </citation>
    <scope>NUCLEOTIDE SEQUENCE</scope>
    <source>
        <strain evidence="12">MUM 19.33</strain>
    </source>
</reference>
<evidence type="ECO:0000256" key="5">
    <source>
        <dbReference type="RuleBase" id="RU364032"/>
    </source>
</evidence>
<evidence type="ECO:0000256" key="2">
    <source>
        <dbReference type="ARBA" id="ARBA00006674"/>
    </source>
</evidence>
<name>A0A9P9XXF8_9HYPO</name>
<evidence type="ECO:0000313" key="13">
    <source>
        <dbReference type="Proteomes" id="UP001055219"/>
    </source>
</evidence>
<dbReference type="GO" id="GO:0034456">
    <property type="term" value="C:UTP-C complex"/>
    <property type="evidence" value="ECO:0007669"/>
    <property type="project" value="TreeGrafter"/>
</dbReference>
<dbReference type="Pfam" id="PF17403">
    <property type="entry name" value="Nrap_D2"/>
    <property type="match status" value="1"/>
</dbReference>
<evidence type="ECO:0000256" key="3">
    <source>
        <dbReference type="ARBA" id="ARBA00022884"/>
    </source>
</evidence>
<keyword evidence="4 5" id="KW-0539">Nucleus</keyword>
<feature type="domain" description="Nrap protein" evidence="11">
    <location>
        <begin position="956"/>
        <end position="1096"/>
    </location>
</feature>
<accession>A0A9P9XXF8</accession>
<evidence type="ECO:0000259" key="7">
    <source>
        <dbReference type="Pfam" id="PF17403"/>
    </source>
</evidence>
<dbReference type="InterPro" id="IPR035368">
    <property type="entry name" value="Nrap_D3"/>
</dbReference>
<keyword evidence="3 5" id="KW-0694">RNA-binding</keyword>
<proteinExistence type="inferred from homology"/>
<dbReference type="Proteomes" id="UP001055219">
    <property type="component" value="Unassembled WGS sequence"/>
</dbReference>
<dbReference type="Pfam" id="PF17407">
    <property type="entry name" value="Nrap_D6"/>
    <property type="match status" value="1"/>
</dbReference>